<sequence>MSTFVIEAESLPSPSLTSLPNPGMVFVASQMNVPCAFSNAVDGSSDLNHELKYCHDSSSESSSSSSMNGVMQAPFSLIRGMELVVIA</sequence>
<accession>A0AAX6HTB6</accession>
<gene>
    <name evidence="1" type="ORF">M6B38_117145</name>
</gene>
<dbReference type="EMBL" id="JANAVB010006993">
    <property type="protein sequence ID" value="KAJ6843827.1"/>
    <property type="molecule type" value="Genomic_DNA"/>
</dbReference>
<name>A0AAX6HTB6_IRIPA</name>
<keyword evidence="2" id="KW-1185">Reference proteome</keyword>
<dbReference type="AlphaFoldDB" id="A0AAX6HTB6"/>
<dbReference type="Proteomes" id="UP001140949">
    <property type="component" value="Unassembled WGS sequence"/>
</dbReference>
<organism evidence="1 2">
    <name type="scientific">Iris pallida</name>
    <name type="common">Sweet iris</name>
    <dbReference type="NCBI Taxonomy" id="29817"/>
    <lineage>
        <taxon>Eukaryota</taxon>
        <taxon>Viridiplantae</taxon>
        <taxon>Streptophyta</taxon>
        <taxon>Embryophyta</taxon>
        <taxon>Tracheophyta</taxon>
        <taxon>Spermatophyta</taxon>
        <taxon>Magnoliopsida</taxon>
        <taxon>Liliopsida</taxon>
        <taxon>Asparagales</taxon>
        <taxon>Iridaceae</taxon>
        <taxon>Iridoideae</taxon>
        <taxon>Irideae</taxon>
        <taxon>Iris</taxon>
    </lineage>
</organism>
<reference evidence="1" key="1">
    <citation type="journal article" date="2023" name="GigaByte">
        <title>Genome assembly of the bearded iris, Iris pallida Lam.</title>
        <authorList>
            <person name="Bruccoleri R.E."/>
            <person name="Oakeley E.J."/>
            <person name="Faust A.M.E."/>
            <person name="Altorfer M."/>
            <person name="Dessus-Babus S."/>
            <person name="Burckhardt D."/>
            <person name="Oertli M."/>
            <person name="Naumann U."/>
            <person name="Petersen F."/>
            <person name="Wong J."/>
        </authorList>
    </citation>
    <scope>NUCLEOTIDE SEQUENCE</scope>
    <source>
        <strain evidence="1">GSM-AAB239-AS_SAM_17_03QT</strain>
    </source>
</reference>
<comment type="caution">
    <text evidence="1">The sequence shown here is derived from an EMBL/GenBank/DDBJ whole genome shotgun (WGS) entry which is preliminary data.</text>
</comment>
<evidence type="ECO:0000313" key="1">
    <source>
        <dbReference type="EMBL" id="KAJ6843827.1"/>
    </source>
</evidence>
<proteinExistence type="predicted"/>
<evidence type="ECO:0000313" key="2">
    <source>
        <dbReference type="Proteomes" id="UP001140949"/>
    </source>
</evidence>
<reference evidence="1" key="2">
    <citation type="submission" date="2023-04" db="EMBL/GenBank/DDBJ databases">
        <authorList>
            <person name="Bruccoleri R.E."/>
            <person name="Oakeley E.J."/>
            <person name="Faust A.-M."/>
            <person name="Dessus-Babus S."/>
            <person name="Altorfer M."/>
            <person name="Burckhardt D."/>
            <person name="Oertli M."/>
            <person name="Naumann U."/>
            <person name="Petersen F."/>
            <person name="Wong J."/>
        </authorList>
    </citation>
    <scope>NUCLEOTIDE SEQUENCE</scope>
    <source>
        <strain evidence="1">GSM-AAB239-AS_SAM_17_03QT</strain>
        <tissue evidence="1">Leaf</tissue>
    </source>
</reference>
<protein>
    <submittedName>
        <fullName evidence="1">Trans-resveratrol di-O-methyltransferase-like isoform X2</fullName>
    </submittedName>
</protein>